<sequence length="74" mass="8189">FDNVPIPASEVDRLRANQASEPPRRKRGAGRSMPFSVKLAPATMEYIYEVANSRDIPLAQVIEELVDAHRAAAK</sequence>
<dbReference type="AlphaFoldDB" id="A0A840HYY9"/>
<reference evidence="2 3" key="1">
    <citation type="submission" date="2020-08" db="EMBL/GenBank/DDBJ databases">
        <title>Genomic Encyclopedia of Type Strains, Phase IV (KMG-IV): sequencing the most valuable type-strain genomes for metagenomic binning, comparative biology and taxonomic classification.</title>
        <authorList>
            <person name="Goeker M."/>
        </authorList>
    </citation>
    <scope>NUCLEOTIDE SEQUENCE [LARGE SCALE GENOMIC DNA]</scope>
    <source>
        <strain evidence="2 3">DSM 7465</strain>
    </source>
</reference>
<keyword evidence="3" id="KW-1185">Reference proteome</keyword>
<dbReference type="Proteomes" id="UP000575068">
    <property type="component" value="Unassembled WGS sequence"/>
</dbReference>
<feature type="non-terminal residue" evidence="2">
    <location>
        <position position="1"/>
    </location>
</feature>
<protein>
    <recommendedName>
        <fullName evidence="4">Stability/partitioning determinant</fullName>
    </recommendedName>
</protein>
<proteinExistence type="predicted"/>
<gene>
    <name evidence="2" type="ORF">HNQ99_003125</name>
</gene>
<name>A0A840HYY9_9SPHN</name>
<organism evidence="2 3">
    <name type="scientific">Rhizorhapis suberifaciens</name>
    <name type="common">corky root of lettuce</name>
    <dbReference type="NCBI Taxonomy" id="13656"/>
    <lineage>
        <taxon>Bacteria</taxon>
        <taxon>Pseudomonadati</taxon>
        <taxon>Pseudomonadota</taxon>
        <taxon>Alphaproteobacteria</taxon>
        <taxon>Sphingomonadales</taxon>
        <taxon>Sphingomonadaceae</taxon>
        <taxon>Rhizorhapis</taxon>
    </lineage>
</organism>
<accession>A0A840HYY9</accession>
<evidence type="ECO:0000313" key="3">
    <source>
        <dbReference type="Proteomes" id="UP000575068"/>
    </source>
</evidence>
<dbReference type="EMBL" id="JACHOV010000014">
    <property type="protein sequence ID" value="MBB4642789.1"/>
    <property type="molecule type" value="Genomic_DNA"/>
</dbReference>
<evidence type="ECO:0000256" key="1">
    <source>
        <dbReference type="SAM" id="MobiDB-lite"/>
    </source>
</evidence>
<feature type="region of interest" description="Disordered" evidence="1">
    <location>
        <begin position="1"/>
        <end position="32"/>
    </location>
</feature>
<evidence type="ECO:0000313" key="2">
    <source>
        <dbReference type="EMBL" id="MBB4642789.1"/>
    </source>
</evidence>
<dbReference type="RefSeq" id="WP_184477176.1">
    <property type="nucleotide sequence ID" value="NZ_JACHOV010000014.1"/>
</dbReference>
<evidence type="ECO:0008006" key="4">
    <source>
        <dbReference type="Google" id="ProtNLM"/>
    </source>
</evidence>
<comment type="caution">
    <text evidence="2">The sequence shown here is derived from an EMBL/GenBank/DDBJ whole genome shotgun (WGS) entry which is preliminary data.</text>
</comment>